<evidence type="ECO:0000313" key="3">
    <source>
        <dbReference type="Proteomes" id="UP001238805"/>
    </source>
</evidence>
<dbReference type="EMBL" id="CP126970">
    <property type="protein sequence ID" value="WIM69344.1"/>
    <property type="molecule type" value="Genomic_DNA"/>
</dbReference>
<name>A0ABY8VIG3_9CORY</name>
<organism evidence="2 3">
    <name type="scientific">Corynebacterium suedekumii</name>
    <dbReference type="NCBI Taxonomy" id="3049801"/>
    <lineage>
        <taxon>Bacteria</taxon>
        <taxon>Bacillati</taxon>
        <taxon>Actinomycetota</taxon>
        <taxon>Actinomycetes</taxon>
        <taxon>Mycobacteriales</taxon>
        <taxon>Corynebacteriaceae</taxon>
        <taxon>Corynebacterium</taxon>
    </lineage>
</organism>
<keyword evidence="3" id="KW-1185">Reference proteome</keyword>
<evidence type="ECO:0008006" key="4">
    <source>
        <dbReference type="Google" id="ProtNLM"/>
    </source>
</evidence>
<accession>A0ABY8VIG3</accession>
<proteinExistence type="predicted"/>
<evidence type="ECO:0000256" key="1">
    <source>
        <dbReference type="SAM" id="MobiDB-lite"/>
    </source>
</evidence>
<evidence type="ECO:0000313" key="2">
    <source>
        <dbReference type="EMBL" id="WIM69344.1"/>
    </source>
</evidence>
<gene>
    <name evidence="2" type="ORF">QP029_08670</name>
</gene>
<dbReference type="Proteomes" id="UP001238805">
    <property type="component" value="Chromosome"/>
</dbReference>
<protein>
    <recommendedName>
        <fullName evidence="4">F420-0--gamma-glutamyl ligase</fullName>
    </recommendedName>
</protein>
<dbReference type="RefSeq" id="WP_284873939.1">
    <property type="nucleotide sequence ID" value="NZ_CP126970.1"/>
</dbReference>
<sequence length="242" mass="26528">MKQNSMKRRPTRATPSRGKPVTVDGWDIKPLHTPWLGPELSLDEALKLHVPPLERGQVFVLSEKVVVMLTGRSLPIADYEPGRLAKLLVRFVKPRPGSRGLSVPQKMEYVVRNVGILRVVAAAVAGAVTRACGVRGTFYRIAGPVARDLDGGRPPFEHLLFPPLNREDGEAICEDVAAVLDTPVVIADLNDFGGSIRARSADAPDMDTLMRVLRTNPLGQRDTRTPFAILTAPERSRSEEQS</sequence>
<reference evidence="2 3" key="1">
    <citation type="submission" date="2023-05" db="EMBL/GenBank/DDBJ databases">
        <title>Corynebacterium suedekumii sp. nov. and Corynebacterium breve sp. nov. isolated from raw cow's milk.</title>
        <authorList>
            <person name="Baer M.K."/>
            <person name="Mehl L."/>
            <person name="Hellmuth R."/>
            <person name="Marke G."/>
            <person name="Lipski A."/>
        </authorList>
    </citation>
    <scope>NUCLEOTIDE SEQUENCE [LARGE SCALE GENOMIC DNA]</scope>
    <source>
        <strain evidence="2 3">LM112</strain>
    </source>
</reference>
<dbReference type="SUPFAM" id="SSF144010">
    <property type="entry name" value="CofE-like"/>
    <property type="match status" value="1"/>
</dbReference>
<feature type="region of interest" description="Disordered" evidence="1">
    <location>
        <begin position="1"/>
        <end position="22"/>
    </location>
</feature>
<feature type="compositionally biased region" description="Basic residues" evidence="1">
    <location>
        <begin position="1"/>
        <end position="11"/>
    </location>
</feature>